<keyword evidence="2" id="KW-0479">Metal-binding</keyword>
<dbReference type="GO" id="GO:0004113">
    <property type="term" value="F:2',3'-cyclic-nucleotide 3'-phosphodiesterase activity"/>
    <property type="evidence" value="ECO:0007669"/>
    <property type="project" value="TreeGrafter"/>
</dbReference>
<feature type="binding site" evidence="2">
    <location>
        <position position="39"/>
    </location>
    <ligand>
        <name>Fe cation</name>
        <dbReference type="ChEBI" id="CHEBI:24875"/>
        <label>1</label>
    </ligand>
</feature>
<feature type="binding site" evidence="2">
    <location>
        <position position="8"/>
    </location>
    <ligand>
        <name>Fe cation</name>
        <dbReference type="ChEBI" id="CHEBI:24875"/>
        <label>1</label>
    </ligand>
</feature>
<dbReference type="PIRSF" id="PIRSF004789">
    <property type="entry name" value="DR1281"/>
    <property type="match status" value="1"/>
</dbReference>
<organism evidence="3 4">
    <name type="scientific">Agathobaculum butyriciproducens</name>
    <dbReference type="NCBI Taxonomy" id="1628085"/>
    <lineage>
        <taxon>Bacteria</taxon>
        <taxon>Bacillati</taxon>
        <taxon>Bacillota</taxon>
        <taxon>Clostridia</taxon>
        <taxon>Eubacteriales</taxon>
        <taxon>Butyricicoccaceae</taxon>
        <taxon>Agathobaculum</taxon>
    </lineage>
</organism>
<dbReference type="InterPro" id="IPR005235">
    <property type="entry name" value="YmdB-like"/>
</dbReference>
<dbReference type="Pfam" id="PF13277">
    <property type="entry name" value="YmdB"/>
    <property type="match status" value="1"/>
</dbReference>
<dbReference type="Proteomes" id="UP001298753">
    <property type="component" value="Unassembled WGS sequence"/>
</dbReference>
<feature type="active site" description="Proton donor" evidence="1">
    <location>
        <position position="67"/>
    </location>
</feature>
<feature type="binding site" evidence="2">
    <location>
        <position position="39"/>
    </location>
    <ligand>
        <name>Fe cation</name>
        <dbReference type="ChEBI" id="CHEBI:24875"/>
        <label>2</label>
    </ligand>
</feature>
<evidence type="ECO:0000313" key="3">
    <source>
        <dbReference type="EMBL" id="MCC2176273.1"/>
    </source>
</evidence>
<feature type="binding site" evidence="2">
    <location>
        <position position="40"/>
    </location>
    <ligand>
        <name>Fe cation</name>
        <dbReference type="ChEBI" id="CHEBI:24875"/>
        <label>1</label>
    </ligand>
</feature>
<feature type="binding site" evidence="2">
    <location>
        <position position="178"/>
    </location>
    <ligand>
        <name>Fe cation</name>
        <dbReference type="ChEBI" id="CHEBI:24875"/>
        <label>1</label>
    </ligand>
</feature>
<accession>A0AAW4W298</accession>
<keyword evidence="4" id="KW-1185">Reference proteome</keyword>
<dbReference type="PANTHER" id="PTHR36303:SF1">
    <property type="entry name" value="2',3'-CYCLIC-NUCLEOTIDE 2'-PHOSPHODIESTERASE"/>
    <property type="match status" value="1"/>
</dbReference>
<evidence type="ECO:0000313" key="4">
    <source>
        <dbReference type="Proteomes" id="UP001298753"/>
    </source>
</evidence>
<dbReference type="GO" id="GO:0046872">
    <property type="term" value="F:metal ion binding"/>
    <property type="evidence" value="ECO:0007669"/>
    <property type="project" value="UniProtKB-KW"/>
</dbReference>
<dbReference type="RefSeq" id="WP_110435146.1">
    <property type="nucleotide sequence ID" value="NZ_DBEZDI010000085.1"/>
</dbReference>
<evidence type="ECO:0000256" key="2">
    <source>
        <dbReference type="PIRSR" id="PIRSR004789-51"/>
    </source>
</evidence>
<dbReference type="EMBL" id="JAJEPX010000007">
    <property type="protein sequence ID" value="MCC2176273.1"/>
    <property type="molecule type" value="Genomic_DNA"/>
</dbReference>
<evidence type="ECO:0000256" key="1">
    <source>
        <dbReference type="PIRSR" id="PIRSR004789-50"/>
    </source>
</evidence>
<protein>
    <submittedName>
        <fullName evidence="3">YmdB family metallophosphoesterase</fullName>
    </submittedName>
</protein>
<dbReference type="GeneID" id="98659554"/>
<gene>
    <name evidence="3" type="ORF">LKD22_03890</name>
</gene>
<dbReference type="InterPro" id="IPR029052">
    <property type="entry name" value="Metallo-depent_PP-like"/>
</dbReference>
<name>A0AAW4W298_9FIRM</name>
<dbReference type="PANTHER" id="PTHR36303">
    <property type="entry name" value="2',3'-CYCLIC-NUCLEOTIDE 2'-PHOSPHODIESTERASE"/>
    <property type="match status" value="1"/>
</dbReference>
<feature type="binding site" evidence="2">
    <location>
        <position position="66"/>
    </location>
    <ligand>
        <name>Fe cation</name>
        <dbReference type="ChEBI" id="CHEBI:24875"/>
        <label>2</label>
    </ligand>
</feature>
<feature type="binding site" evidence="2">
    <location>
        <position position="176"/>
    </location>
    <ligand>
        <name>Fe cation</name>
        <dbReference type="ChEBI" id="CHEBI:24875"/>
        <label>2</label>
    </ligand>
</feature>
<feature type="binding site" evidence="2">
    <location>
        <position position="151"/>
    </location>
    <ligand>
        <name>Fe cation</name>
        <dbReference type="ChEBI" id="CHEBI:24875"/>
        <label>2</label>
    </ligand>
</feature>
<proteinExistence type="predicted"/>
<comment type="caution">
    <text evidence="3">The sequence shown here is derived from an EMBL/GenBank/DDBJ whole genome shotgun (WGS) entry which is preliminary data.</text>
</comment>
<dbReference type="Gene3D" id="3.60.21.10">
    <property type="match status" value="1"/>
</dbReference>
<dbReference type="AlphaFoldDB" id="A0AAW4W298"/>
<reference evidence="3 4" key="1">
    <citation type="submission" date="2021-10" db="EMBL/GenBank/DDBJ databases">
        <title>Anaerobic single-cell dispensing facilitates the cultivation of human gut bacteria.</title>
        <authorList>
            <person name="Afrizal A."/>
        </authorList>
    </citation>
    <scope>NUCLEOTIDE SEQUENCE [LARGE SCALE GENOMIC DNA]</scope>
    <source>
        <strain evidence="3 4">CLA-AA-H270</strain>
    </source>
</reference>
<sequence>MKLLVIGDVVGEAGIDALHGLLRRIKRDTGADFVIVNGENAAGNGVLPRQADDIFAAGADVITLGNHVFGKQQIVPYLDSRSDVLRPANLAPQSPGRGWGIYDGPQGMRLLVMNLIGRCDMKYGPDNPFLCADRILKENEGMYDVALAEIHANATSEKLAMGYYLDGRAAAVWGTHTHVQTADERVNPKGTGYITDIGMTGPIVSVLGVRVEQSIAMFRGDLTEYFKTAEGDCAVSGALFDITRNGKCNSVTRVWERWNVR</sequence>
<dbReference type="SUPFAM" id="SSF56300">
    <property type="entry name" value="Metallo-dependent phosphatases"/>
    <property type="match status" value="1"/>
</dbReference>